<dbReference type="EnsemblMetazoa" id="Aqu2.1.28217_001">
    <property type="protein sequence ID" value="Aqu2.1.28217_001"/>
    <property type="gene ID" value="Aqu2.1.28217"/>
</dbReference>
<dbReference type="InterPro" id="IPR052284">
    <property type="entry name" value="Collagen_mod_leprecan"/>
</dbReference>
<comment type="catalytic activity">
    <reaction evidence="4">
        <text>[protein]-peptidylproline (omega=180) = [protein]-peptidylproline (omega=0)</text>
        <dbReference type="Rhea" id="RHEA:16237"/>
        <dbReference type="Rhea" id="RHEA-COMP:10747"/>
        <dbReference type="Rhea" id="RHEA-COMP:10748"/>
        <dbReference type="ChEBI" id="CHEBI:83833"/>
        <dbReference type="ChEBI" id="CHEBI:83834"/>
        <dbReference type="EC" id="5.2.1.8"/>
    </reaction>
</comment>
<keyword evidence="4" id="KW-0697">Rotamase</keyword>
<evidence type="ECO:0000256" key="2">
    <source>
        <dbReference type="ARBA" id="ARBA00022729"/>
    </source>
</evidence>
<dbReference type="GO" id="GO:0005518">
    <property type="term" value="F:collagen binding"/>
    <property type="evidence" value="ECO:0007669"/>
    <property type="project" value="TreeGrafter"/>
</dbReference>
<dbReference type="PANTHER" id="PTHR13986">
    <property type="entry name" value="PROTEIN LYSINE HYDROXYLATION COMPLEX COMPONENT"/>
    <property type="match status" value="1"/>
</dbReference>
<evidence type="ECO:0000256" key="4">
    <source>
        <dbReference type="PROSITE-ProRule" id="PRU00277"/>
    </source>
</evidence>
<dbReference type="GO" id="GO:0005783">
    <property type="term" value="C:endoplasmic reticulum"/>
    <property type="evidence" value="ECO:0007669"/>
    <property type="project" value="TreeGrafter"/>
</dbReference>
<dbReference type="GO" id="GO:0003755">
    <property type="term" value="F:peptidyl-prolyl cis-trans isomerase activity"/>
    <property type="evidence" value="ECO:0007669"/>
    <property type="project" value="UniProtKB-KW"/>
</dbReference>
<dbReference type="Gene3D" id="3.10.50.40">
    <property type="match status" value="1"/>
</dbReference>
<dbReference type="EC" id="5.2.1.8" evidence="4"/>
<dbReference type="Pfam" id="PF23557">
    <property type="entry name" value="TPR_leprecan"/>
    <property type="match status" value="1"/>
</dbReference>
<dbReference type="Gene3D" id="1.25.40.10">
    <property type="entry name" value="Tetratricopeptide repeat domain"/>
    <property type="match status" value="1"/>
</dbReference>
<dbReference type="OrthoDB" id="77911at2759"/>
<evidence type="ECO:0000259" key="5">
    <source>
        <dbReference type="PROSITE" id="PS50059"/>
    </source>
</evidence>
<comment type="similarity">
    <text evidence="1">Belongs to the leprecan family.</text>
</comment>
<dbReference type="SUPFAM" id="SSF54534">
    <property type="entry name" value="FKBP-like"/>
    <property type="match status" value="1"/>
</dbReference>
<keyword evidence="4" id="KW-0413">Isomerase</keyword>
<reference evidence="6" key="1">
    <citation type="submission" date="2017-05" db="UniProtKB">
        <authorList>
            <consortium name="EnsemblMetazoa"/>
        </authorList>
    </citation>
    <scope>IDENTIFICATION</scope>
</reference>
<evidence type="ECO:0000256" key="1">
    <source>
        <dbReference type="ARBA" id="ARBA00006487"/>
    </source>
</evidence>
<sequence>MNVGVHSLLEDSLWKLPLFTLQSIVRRKMEGIRLTIAILWLLSDSSATPVGVEENWGDGLKVMTTYMPKECEFRAQNDDVIHYHYVGRLGHNGAVFGKSFDYDSPYIVALGQGRIIAGMDRGLVGTCLWERRRIEFPPSLGYGDRGVGEMIPPNATLVFYIRLIKLKRDGVALGGLFNLKEHWNQGLTDYTKGNHERAAAFFEKAISEFNQYQKMAAICFNDCKNNTDIKLNSKQEDLLSSSDLSKQFVPYLLEAQCVKRCIRQKLPHMSIPDPVTLDKFRKRIPYSYLQYSYYQLGNLDEAIKCALSFFYYHTNNSMILNAIKYYREQLELTNDDFPSREAGLLTHHEHYLAGKTAYNNEKWLESADQFEAALIKYKETLSNCLILCDDVLFLNMTQEFVDAETNIKLNKMKLAPDAMDYYTLLQSMIHNYLTCHTKCHSWMATVNGEYFDKYLSGHFHYLQFDYFKTSLLNKAAEAASTYQALEPSDNVMAVNIKHFRSKMNVPPDQFKPREDFLNIEEYYQTKQRLLQFAASGIPQKRSGSRGDAEMIHEEL</sequence>
<keyword evidence="3" id="KW-0325">Glycoprotein</keyword>
<name>A0A1X7ULA9_AMPQE</name>
<dbReference type="STRING" id="400682.A0A1X7ULA9"/>
<dbReference type="AlphaFoldDB" id="A0A1X7ULA9"/>
<dbReference type="InterPro" id="IPR046357">
    <property type="entry name" value="PPIase_dom_sf"/>
</dbReference>
<dbReference type="eggNOG" id="KOG4459">
    <property type="taxonomic scope" value="Eukaryota"/>
</dbReference>
<protein>
    <recommendedName>
        <fullName evidence="4">peptidylprolyl isomerase</fullName>
        <ecNumber evidence="4">5.2.1.8</ecNumber>
    </recommendedName>
</protein>
<dbReference type="FunCoup" id="A0A1X7ULA9">
    <property type="interactions" value="67"/>
</dbReference>
<dbReference type="InterPro" id="IPR001179">
    <property type="entry name" value="PPIase_FKBP_dom"/>
</dbReference>
<dbReference type="PROSITE" id="PS50059">
    <property type="entry name" value="FKBP_PPIASE"/>
    <property type="match status" value="1"/>
</dbReference>
<accession>A0A1X7ULA9</accession>
<organism evidence="6">
    <name type="scientific">Amphimedon queenslandica</name>
    <name type="common">Sponge</name>
    <dbReference type="NCBI Taxonomy" id="400682"/>
    <lineage>
        <taxon>Eukaryota</taxon>
        <taxon>Metazoa</taxon>
        <taxon>Porifera</taxon>
        <taxon>Demospongiae</taxon>
        <taxon>Heteroscleromorpha</taxon>
        <taxon>Haplosclerida</taxon>
        <taxon>Niphatidae</taxon>
        <taxon>Amphimedon</taxon>
    </lineage>
</organism>
<dbReference type="Pfam" id="PF00254">
    <property type="entry name" value="FKBP_C"/>
    <property type="match status" value="1"/>
</dbReference>
<dbReference type="PANTHER" id="PTHR13986:SF8">
    <property type="entry name" value="PROLYL 3-HYDROXYLASE 1-LIKE PROTEIN"/>
    <property type="match status" value="1"/>
</dbReference>
<feature type="domain" description="PPIase FKBP-type" evidence="5">
    <location>
        <begin position="78"/>
        <end position="167"/>
    </location>
</feature>
<evidence type="ECO:0000256" key="3">
    <source>
        <dbReference type="ARBA" id="ARBA00023180"/>
    </source>
</evidence>
<dbReference type="GO" id="GO:0030199">
    <property type="term" value="P:collagen fibril organization"/>
    <property type="evidence" value="ECO:0007669"/>
    <property type="project" value="TreeGrafter"/>
</dbReference>
<dbReference type="InterPro" id="IPR011990">
    <property type="entry name" value="TPR-like_helical_dom_sf"/>
</dbReference>
<dbReference type="SUPFAM" id="SSF48452">
    <property type="entry name" value="TPR-like"/>
    <property type="match status" value="1"/>
</dbReference>
<keyword evidence="2" id="KW-0732">Signal</keyword>
<dbReference type="eggNOG" id="KOG0549">
    <property type="taxonomic scope" value="Eukaryota"/>
</dbReference>
<proteinExistence type="inferred from homology"/>
<evidence type="ECO:0000313" key="6">
    <source>
        <dbReference type="EnsemblMetazoa" id="Aqu2.1.28217_001"/>
    </source>
</evidence>
<dbReference type="InParanoid" id="A0A1X7ULA9"/>
<dbReference type="InterPro" id="IPR056585">
    <property type="entry name" value="Leprecan_dom"/>
</dbReference>